<reference evidence="4" key="1">
    <citation type="submission" date="2020-04" db="EMBL/GenBank/DDBJ databases">
        <title>Deep metagenomics examines the oral microbiome during advanced dental caries in children, revealing novel taxa and co-occurrences with host molecules.</title>
        <authorList>
            <person name="Baker J.L."/>
            <person name="Morton J.T."/>
            <person name="Dinis M."/>
            <person name="Alvarez R."/>
            <person name="Tran N.C."/>
            <person name="Knight R."/>
            <person name="Edlund A."/>
        </authorList>
    </citation>
    <scope>NUCLEOTIDE SEQUENCE</scope>
    <source>
        <strain evidence="4">JCVI_3_bin.11</strain>
    </source>
</reference>
<feature type="domain" description="Inosine/uridine-preferring nucleoside hydrolase" evidence="3">
    <location>
        <begin position="10"/>
        <end position="302"/>
    </location>
</feature>
<dbReference type="PANTHER" id="PTHR12304">
    <property type="entry name" value="INOSINE-URIDINE PREFERRING NUCLEOSIDE HYDROLASE"/>
    <property type="match status" value="1"/>
</dbReference>
<dbReference type="PANTHER" id="PTHR12304:SF15">
    <property type="entry name" value="NON-SPECIFIC RIBONUCLEOSIDE HYDROLASE RIHC"/>
    <property type="match status" value="1"/>
</dbReference>
<evidence type="ECO:0000256" key="2">
    <source>
        <dbReference type="ARBA" id="ARBA00023295"/>
    </source>
</evidence>
<dbReference type="PROSITE" id="PS01247">
    <property type="entry name" value="IUNH"/>
    <property type="match status" value="1"/>
</dbReference>
<dbReference type="Pfam" id="PF01156">
    <property type="entry name" value="IU_nuc_hydro"/>
    <property type="match status" value="1"/>
</dbReference>
<dbReference type="NCBIfam" id="NF008036">
    <property type="entry name" value="PRK10768.1"/>
    <property type="match status" value="1"/>
</dbReference>
<dbReference type="CDD" id="cd02651">
    <property type="entry name" value="nuc_hydro_IU_UC_XIUA"/>
    <property type="match status" value="1"/>
</dbReference>
<protein>
    <submittedName>
        <fullName evidence="4">Ribonucleoside hydrolase RihC</fullName>
    </submittedName>
</protein>
<dbReference type="Proteomes" id="UP000787322">
    <property type="component" value="Unassembled WGS sequence"/>
</dbReference>
<keyword evidence="1 4" id="KW-0378">Hydrolase</keyword>
<dbReference type="InterPro" id="IPR036452">
    <property type="entry name" value="Ribo_hydro-like"/>
</dbReference>
<accession>A0A9D6AEB8</accession>
<dbReference type="InterPro" id="IPR023186">
    <property type="entry name" value="IUNH"/>
</dbReference>
<organism evidence="4 5">
    <name type="scientific">Lancefieldella parvula</name>
    <dbReference type="NCBI Taxonomy" id="1382"/>
    <lineage>
        <taxon>Bacteria</taxon>
        <taxon>Bacillati</taxon>
        <taxon>Actinomycetota</taxon>
        <taxon>Coriobacteriia</taxon>
        <taxon>Coriobacteriales</taxon>
        <taxon>Atopobiaceae</taxon>
        <taxon>Lancefieldella</taxon>
    </lineage>
</organism>
<gene>
    <name evidence="4" type="primary">rihC</name>
    <name evidence="4" type="ORF">HXK24_05210</name>
</gene>
<dbReference type="GO" id="GO:0006152">
    <property type="term" value="P:purine nucleoside catabolic process"/>
    <property type="evidence" value="ECO:0007669"/>
    <property type="project" value="TreeGrafter"/>
</dbReference>
<dbReference type="EMBL" id="JABZGU010000130">
    <property type="protein sequence ID" value="MBF4803197.1"/>
    <property type="molecule type" value="Genomic_DNA"/>
</dbReference>
<proteinExistence type="predicted"/>
<dbReference type="SUPFAM" id="SSF53590">
    <property type="entry name" value="Nucleoside hydrolase"/>
    <property type="match status" value="1"/>
</dbReference>
<dbReference type="Gene3D" id="3.90.245.10">
    <property type="entry name" value="Ribonucleoside hydrolase-like"/>
    <property type="match status" value="1"/>
</dbReference>
<evidence type="ECO:0000313" key="4">
    <source>
        <dbReference type="EMBL" id="MBF4803197.1"/>
    </source>
</evidence>
<name>A0A9D6AEB8_9ACTN</name>
<dbReference type="GO" id="GO:0005829">
    <property type="term" value="C:cytosol"/>
    <property type="evidence" value="ECO:0007669"/>
    <property type="project" value="TreeGrafter"/>
</dbReference>
<dbReference type="GO" id="GO:0008477">
    <property type="term" value="F:purine nucleosidase activity"/>
    <property type="evidence" value="ECO:0007669"/>
    <property type="project" value="TreeGrafter"/>
</dbReference>
<keyword evidence="2" id="KW-0326">Glycosidase</keyword>
<evidence type="ECO:0000313" key="5">
    <source>
        <dbReference type="Proteomes" id="UP000787322"/>
    </source>
</evidence>
<dbReference type="InterPro" id="IPR001910">
    <property type="entry name" value="Inosine/uridine_hydrolase_dom"/>
</dbReference>
<evidence type="ECO:0000256" key="1">
    <source>
        <dbReference type="ARBA" id="ARBA00022801"/>
    </source>
</evidence>
<dbReference type="AlphaFoldDB" id="A0A9D6AEB8"/>
<dbReference type="GO" id="GO:0045437">
    <property type="term" value="F:uridine nucleosidase activity"/>
    <property type="evidence" value="ECO:0007669"/>
    <property type="project" value="UniProtKB-ARBA"/>
</dbReference>
<sequence>MTTLSTKTRVIIDTDPGIDDAIALGFALAAKALDIKLITTVSGNVGIENVTNNTLKLLKFWNQHVPVARGAAEPLLRKPMDASDVHGASGMRGYEFDGIQPDCLLEETALEAQHRVIMEGASAGEKTTLVTLGPLTNIALLLKAYPQGKEHIDRIVMMGGALTRGNLGVMSEFNVGVDPEAAKIVFASGVHVAMVGLEVGDAARVMPEDIENIQNSGKSGDMLVKLLLNYRVHYQEEGFSMYDPTAVAYLLAPQMFETKDVFVDVECTGGLTAGCTVVDLAGYLGEKPNATVCVGVDQKAFRTWFVHQIQKCNVLDGSASAVEGVLLD</sequence>
<dbReference type="InterPro" id="IPR015910">
    <property type="entry name" value="I/U_nuclsd_hydro_CS"/>
</dbReference>
<comment type="caution">
    <text evidence="4">The sequence shown here is derived from an EMBL/GenBank/DDBJ whole genome shotgun (WGS) entry which is preliminary data.</text>
</comment>
<evidence type="ECO:0000259" key="3">
    <source>
        <dbReference type="Pfam" id="PF01156"/>
    </source>
</evidence>